<feature type="domain" description="Peptidase M16 C-terminal" evidence="2">
    <location>
        <begin position="10"/>
        <end position="71"/>
    </location>
</feature>
<sequence length="78" mass="8864">MVVSRAEWLKGWATGLSAGESDWTYGFSFFTVVIDLTDAGHEHVEDIVGLLFEYIRLLQQSGVCKWIFDEVPHYLAVL</sequence>
<dbReference type="PANTHER" id="PTHR43690:SF18">
    <property type="entry name" value="INSULIN-DEGRADING ENZYME-RELATED"/>
    <property type="match status" value="1"/>
</dbReference>
<gene>
    <name evidence="3" type="ORF">ILEXP_LOCUS24023</name>
</gene>
<dbReference type="PANTHER" id="PTHR43690">
    <property type="entry name" value="NARDILYSIN"/>
    <property type="match status" value="1"/>
</dbReference>
<dbReference type="InterPro" id="IPR011249">
    <property type="entry name" value="Metalloenz_LuxS/M16"/>
</dbReference>
<evidence type="ECO:0000256" key="1">
    <source>
        <dbReference type="ARBA" id="ARBA00022723"/>
    </source>
</evidence>
<dbReference type="SUPFAM" id="SSF63411">
    <property type="entry name" value="LuxS/MPP-like metallohydrolase"/>
    <property type="match status" value="1"/>
</dbReference>
<dbReference type="GO" id="GO:0046872">
    <property type="term" value="F:metal ion binding"/>
    <property type="evidence" value="ECO:0007669"/>
    <property type="project" value="UniProtKB-KW"/>
</dbReference>
<organism evidence="3 4">
    <name type="scientific">Ilex paraguariensis</name>
    <name type="common">yerba mate</name>
    <dbReference type="NCBI Taxonomy" id="185542"/>
    <lineage>
        <taxon>Eukaryota</taxon>
        <taxon>Viridiplantae</taxon>
        <taxon>Streptophyta</taxon>
        <taxon>Embryophyta</taxon>
        <taxon>Tracheophyta</taxon>
        <taxon>Spermatophyta</taxon>
        <taxon>Magnoliopsida</taxon>
        <taxon>eudicotyledons</taxon>
        <taxon>Gunneridae</taxon>
        <taxon>Pentapetalae</taxon>
        <taxon>asterids</taxon>
        <taxon>campanulids</taxon>
        <taxon>Aquifoliales</taxon>
        <taxon>Aquifoliaceae</taxon>
        <taxon>Ilex</taxon>
    </lineage>
</organism>
<dbReference type="Gene3D" id="3.30.830.10">
    <property type="entry name" value="Metalloenzyme, LuxS/M16 peptidase-like"/>
    <property type="match status" value="1"/>
</dbReference>
<proteinExistence type="predicted"/>
<name>A0ABC8SEI1_9AQUA</name>
<dbReference type="EMBL" id="CAUOFW020002724">
    <property type="protein sequence ID" value="CAK9155611.1"/>
    <property type="molecule type" value="Genomic_DNA"/>
</dbReference>
<comment type="caution">
    <text evidence="3">The sequence shown here is derived from an EMBL/GenBank/DDBJ whole genome shotgun (WGS) entry which is preliminary data.</text>
</comment>
<protein>
    <recommendedName>
        <fullName evidence="2">Peptidase M16 C-terminal domain-containing protein</fullName>
    </recommendedName>
</protein>
<dbReference type="InterPro" id="IPR050626">
    <property type="entry name" value="Peptidase_M16"/>
</dbReference>
<evidence type="ECO:0000313" key="3">
    <source>
        <dbReference type="EMBL" id="CAK9155611.1"/>
    </source>
</evidence>
<evidence type="ECO:0000259" key="2">
    <source>
        <dbReference type="Pfam" id="PF05193"/>
    </source>
</evidence>
<keyword evidence="1" id="KW-0479">Metal-binding</keyword>
<dbReference type="InterPro" id="IPR007863">
    <property type="entry name" value="Peptidase_M16_C"/>
</dbReference>
<dbReference type="Pfam" id="PF05193">
    <property type="entry name" value="Peptidase_M16_C"/>
    <property type="match status" value="1"/>
</dbReference>
<dbReference type="AlphaFoldDB" id="A0ABC8SEI1"/>
<accession>A0ABC8SEI1</accession>
<dbReference type="Proteomes" id="UP001642360">
    <property type="component" value="Unassembled WGS sequence"/>
</dbReference>
<keyword evidence="4" id="KW-1185">Reference proteome</keyword>
<reference evidence="3 4" key="1">
    <citation type="submission" date="2024-02" db="EMBL/GenBank/DDBJ databases">
        <authorList>
            <person name="Vignale AGUSTIN F."/>
            <person name="Sosa J E."/>
            <person name="Modenutti C."/>
        </authorList>
    </citation>
    <scope>NUCLEOTIDE SEQUENCE [LARGE SCALE GENOMIC DNA]</scope>
</reference>
<evidence type="ECO:0000313" key="4">
    <source>
        <dbReference type="Proteomes" id="UP001642360"/>
    </source>
</evidence>